<feature type="region of interest" description="Disordered" evidence="1">
    <location>
        <begin position="74"/>
        <end position="124"/>
    </location>
</feature>
<dbReference type="EMBL" id="BKCJ011105578">
    <property type="protein sequence ID" value="GFC86512.1"/>
    <property type="molecule type" value="Genomic_DNA"/>
</dbReference>
<dbReference type="AlphaFoldDB" id="A0A699RR36"/>
<proteinExistence type="predicted"/>
<name>A0A699RR36_TANCI</name>
<feature type="compositionally biased region" description="Basic and acidic residues" evidence="1">
    <location>
        <begin position="95"/>
        <end position="112"/>
    </location>
</feature>
<organism evidence="2">
    <name type="scientific">Tanacetum cinerariifolium</name>
    <name type="common">Dalmatian daisy</name>
    <name type="synonym">Chrysanthemum cinerariifolium</name>
    <dbReference type="NCBI Taxonomy" id="118510"/>
    <lineage>
        <taxon>Eukaryota</taxon>
        <taxon>Viridiplantae</taxon>
        <taxon>Streptophyta</taxon>
        <taxon>Embryophyta</taxon>
        <taxon>Tracheophyta</taxon>
        <taxon>Spermatophyta</taxon>
        <taxon>Magnoliopsida</taxon>
        <taxon>eudicotyledons</taxon>
        <taxon>Gunneridae</taxon>
        <taxon>Pentapetalae</taxon>
        <taxon>asterids</taxon>
        <taxon>campanulids</taxon>
        <taxon>Asterales</taxon>
        <taxon>Asteraceae</taxon>
        <taxon>Asteroideae</taxon>
        <taxon>Anthemideae</taxon>
        <taxon>Anthemidinae</taxon>
        <taxon>Tanacetum</taxon>
    </lineage>
</organism>
<evidence type="ECO:0000256" key="1">
    <source>
        <dbReference type="SAM" id="MobiDB-lite"/>
    </source>
</evidence>
<comment type="caution">
    <text evidence="2">The sequence shown here is derived from an EMBL/GenBank/DDBJ whole genome shotgun (WGS) entry which is preliminary data.</text>
</comment>
<sequence length="124" mass="14744">MIMRFNEIHKFSDGTLQQIDEALDYRVKEFKINRMNPCLNMRFWTRKDVDRSKAFMFAIQKWLKTRRIGNGYSRKRQSYLKPKVESQSPRSTKVNAEKVKVNPDKAEVDRAKKIQFKGPKMSSP</sequence>
<protein>
    <submittedName>
        <fullName evidence="2">Uncharacterized protein</fullName>
    </submittedName>
</protein>
<reference evidence="2" key="1">
    <citation type="journal article" date="2019" name="Sci. Rep.">
        <title>Draft genome of Tanacetum cinerariifolium, the natural source of mosquito coil.</title>
        <authorList>
            <person name="Yamashiro T."/>
            <person name="Shiraishi A."/>
            <person name="Satake H."/>
            <person name="Nakayama K."/>
        </authorList>
    </citation>
    <scope>NUCLEOTIDE SEQUENCE</scope>
</reference>
<evidence type="ECO:0000313" key="2">
    <source>
        <dbReference type="EMBL" id="GFC86512.1"/>
    </source>
</evidence>
<feature type="compositionally biased region" description="Polar residues" evidence="1">
    <location>
        <begin position="85"/>
        <end position="94"/>
    </location>
</feature>
<accession>A0A699RR36</accession>
<gene>
    <name evidence="2" type="ORF">Tci_858482</name>
</gene>